<reference evidence="1 2" key="1">
    <citation type="submission" date="2024-01" db="EMBL/GenBank/DDBJ databases">
        <title>The complete chloroplast genome sequence of Lithospermum erythrorhizon: insights into the phylogenetic relationship among Boraginaceae species and the maternal lineages of purple gromwells.</title>
        <authorList>
            <person name="Okada T."/>
            <person name="Watanabe K."/>
        </authorList>
    </citation>
    <scope>NUCLEOTIDE SEQUENCE [LARGE SCALE GENOMIC DNA]</scope>
</reference>
<organism evidence="1 2">
    <name type="scientific">Lithospermum erythrorhizon</name>
    <name type="common">Purple gromwell</name>
    <name type="synonym">Lithospermum officinale var. erythrorhizon</name>
    <dbReference type="NCBI Taxonomy" id="34254"/>
    <lineage>
        <taxon>Eukaryota</taxon>
        <taxon>Viridiplantae</taxon>
        <taxon>Streptophyta</taxon>
        <taxon>Embryophyta</taxon>
        <taxon>Tracheophyta</taxon>
        <taxon>Spermatophyta</taxon>
        <taxon>Magnoliopsida</taxon>
        <taxon>eudicotyledons</taxon>
        <taxon>Gunneridae</taxon>
        <taxon>Pentapetalae</taxon>
        <taxon>asterids</taxon>
        <taxon>lamiids</taxon>
        <taxon>Boraginales</taxon>
        <taxon>Boraginaceae</taxon>
        <taxon>Boraginoideae</taxon>
        <taxon>Lithospermeae</taxon>
        <taxon>Lithospermum</taxon>
    </lineage>
</organism>
<evidence type="ECO:0000313" key="1">
    <source>
        <dbReference type="EMBL" id="GAA0153985.1"/>
    </source>
</evidence>
<accession>A0AAV3PQJ8</accession>
<gene>
    <name evidence="1" type="ORF">LIER_12092</name>
</gene>
<comment type="caution">
    <text evidence="1">The sequence shown here is derived from an EMBL/GenBank/DDBJ whole genome shotgun (WGS) entry which is preliminary data.</text>
</comment>
<dbReference type="PANTHER" id="PTHR16008:SF4">
    <property type="entry name" value="F-BOX ONLY PROTEIN 4"/>
    <property type="match status" value="1"/>
</dbReference>
<dbReference type="GO" id="GO:0031146">
    <property type="term" value="P:SCF-dependent proteasomal ubiquitin-dependent protein catabolic process"/>
    <property type="evidence" value="ECO:0007669"/>
    <property type="project" value="InterPro"/>
</dbReference>
<proteinExistence type="predicted"/>
<dbReference type="GO" id="GO:0000209">
    <property type="term" value="P:protein polyubiquitination"/>
    <property type="evidence" value="ECO:0007669"/>
    <property type="project" value="TreeGrafter"/>
</dbReference>
<dbReference type="EMBL" id="BAABME010002291">
    <property type="protein sequence ID" value="GAA0153985.1"/>
    <property type="molecule type" value="Genomic_DNA"/>
</dbReference>
<dbReference type="PANTHER" id="PTHR16008">
    <property type="entry name" value="F-BOX ONLY PROTEIN 4"/>
    <property type="match status" value="1"/>
</dbReference>
<dbReference type="Proteomes" id="UP001454036">
    <property type="component" value="Unassembled WGS sequence"/>
</dbReference>
<evidence type="ECO:0000313" key="2">
    <source>
        <dbReference type="Proteomes" id="UP001454036"/>
    </source>
</evidence>
<sequence length="272" mass="31240">MKKNKCIESFLPYDLDFKIVSSLQVSDLCSVGSCSGGIYVGLILYGNLYVKIDGLHSIVLDNQDSEENVKGWRAVYATKHAEMAKKADLILNFLDPDFSSFEGMHSMQFGFQDVEMFFFKPKMNLLLNLAGLHYCINAFREALNNLNIQSRQVCVQWWKLGRWHYGHRLQDDMQSREVSLADLAEDKRKEVLSVLHRGAVHEVLRVRITNMGHNTIRSWQQASALPPSFCICREKLDQPKPKEELKCQRGLKDIGTTNNLMGLKEFMNRGFE</sequence>
<protein>
    <submittedName>
        <fullName evidence="1">Uncharacterized protein</fullName>
    </submittedName>
</protein>
<name>A0AAV3PQJ8_LITER</name>
<dbReference type="GO" id="GO:0019005">
    <property type="term" value="C:SCF ubiquitin ligase complex"/>
    <property type="evidence" value="ECO:0007669"/>
    <property type="project" value="TreeGrafter"/>
</dbReference>
<dbReference type="AlphaFoldDB" id="A0AAV3PQJ8"/>
<dbReference type="InterPro" id="IPR039588">
    <property type="entry name" value="FBXO4"/>
</dbReference>
<keyword evidence="2" id="KW-1185">Reference proteome</keyword>